<feature type="signal peptide" evidence="1">
    <location>
        <begin position="1"/>
        <end position="29"/>
    </location>
</feature>
<comment type="caution">
    <text evidence="2">The sequence shown here is derived from an EMBL/GenBank/DDBJ whole genome shotgun (WGS) entry which is preliminary data.</text>
</comment>
<proteinExistence type="predicted"/>
<reference evidence="2 3" key="1">
    <citation type="submission" date="2017-10" db="EMBL/GenBank/DDBJ databases">
        <title>Draft genome of Longimonas halophila.</title>
        <authorList>
            <person name="Goh K.M."/>
            <person name="Shamsir M.S."/>
            <person name="Lim S.W."/>
        </authorList>
    </citation>
    <scope>NUCLEOTIDE SEQUENCE [LARGE SCALE GENOMIC DNA]</scope>
    <source>
        <strain evidence="2 3">KCTC 42399</strain>
    </source>
</reference>
<dbReference type="EMBL" id="PDEP01000006">
    <property type="protein sequence ID" value="PEN07024.1"/>
    <property type="molecule type" value="Genomic_DNA"/>
</dbReference>
<evidence type="ECO:0000313" key="3">
    <source>
        <dbReference type="Proteomes" id="UP000221024"/>
    </source>
</evidence>
<dbReference type="OrthoDB" id="5498726at2"/>
<evidence type="ECO:0000313" key="2">
    <source>
        <dbReference type="EMBL" id="PEN07024.1"/>
    </source>
</evidence>
<feature type="chain" id="PRO_5013789833" evidence="1">
    <location>
        <begin position="30"/>
        <end position="397"/>
    </location>
</feature>
<accession>A0A2H3NLL2</accession>
<organism evidence="2 3">
    <name type="scientific">Longimonas halophila</name>
    <dbReference type="NCBI Taxonomy" id="1469170"/>
    <lineage>
        <taxon>Bacteria</taxon>
        <taxon>Pseudomonadati</taxon>
        <taxon>Rhodothermota</taxon>
        <taxon>Rhodothermia</taxon>
        <taxon>Rhodothermales</taxon>
        <taxon>Salisaetaceae</taxon>
        <taxon>Longimonas</taxon>
    </lineage>
</organism>
<keyword evidence="3" id="KW-1185">Reference proteome</keyword>
<name>A0A2H3NLL2_9BACT</name>
<dbReference type="Pfam" id="PF16148">
    <property type="entry name" value="DUF4856"/>
    <property type="match status" value="1"/>
</dbReference>
<gene>
    <name evidence="2" type="ORF">CRI93_07750</name>
</gene>
<sequence length="397" mass="43095">MPTSSTILPRRFSLLAGLFAFCIAFVLTGCDDSSVGMDDGEETIEAPETYTFMRDGESSVSYSGQTDRLNMVAEMKSYLGQGDDGEEISEDVLLAMFTNEGGDGGGNFSFTSDRQLRNKTFAPDRDADLFEGFFAEAAAASENGAQGITATDGTAGLLERGSGSTILVDENGREFTQLVEKGLMGAVFYNQIFNVYLTDDRIGPDVENDELEEGENYTAMEHHWDEAFGYTAAPVDFESGWSEDTDGSLSYWANYSNTVDQQLEGTNDAMMEAFINGRTAIVNGNTEAKNAARDALYEELELITAGTAVHYINSTQSALDAGETGDAFHALSEAWAFVNAIKYSPNRNLTIEEIETIKGEQFGANGNFWNVTPASLNEAKATLVEAYPELEPVQDAI</sequence>
<dbReference type="AlphaFoldDB" id="A0A2H3NLL2"/>
<dbReference type="Proteomes" id="UP000221024">
    <property type="component" value="Unassembled WGS sequence"/>
</dbReference>
<dbReference type="RefSeq" id="WP_098062053.1">
    <property type="nucleotide sequence ID" value="NZ_PDEP01000006.1"/>
</dbReference>
<keyword evidence="1" id="KW-0732">Signal</keyword>
<protein>
    <submittedName>
        <fullName evidence="2">DUF4856 domain-containing protein</fullName>
    </submittedName>
</protein>
<dbReference type="InterPro" id="IPR032331">
    <property type="entry name" value="DUF4856"/>
</dbReference>
<evidence type="ECO:0000256" key="1">
    <source>
        <dbReference type="SAM" id="SignalP"/>
    </source>
</evidence>